<dbReference type="Proteomes" id="UP000794436">
    <property type="component" value="Unassembled WGS sequence"/>
</dbReference>
<accession>A0A8K1CCD1</accession>
<name>A0A8K1CCD1_PYTOL</name>
<dbReference type="AlphaFoldDB" id="A0A8K1CCD1"/>
<keyword evidence="2" id="KW-1185">Reference proteome</keyword>
<organism evidence="1 2">
    <name type="scientific">Pythium oligandrum</name>
    <name type="common">Mycoparasitic fungus</name>
    <dbReference type="NCBI Taxonomy" id="41045"/>
    <lineage>
        <taxon>Eukaryota</taxon>
        <taxon>Sar</taxon>
        <taxon>Stramenopiles</taxon>
        <taxon>Oomycota</taxon>
        <taxon>Peronosporomycetes</taxon>
        <taxon>Pythiales</taxon>
        <taxon>Pythiaceae</taxon>
        <taxon>Pythium</taxon>
    </lineage>
</organism>
<protein>
    <submittedName>
        <fullName evidence="1">Uncharacterized protein</fullName>
    </submittedName>
</protein>
<gene>
    <name evidence="1" type="ORF">Poli38472_000679</name>
</gene>
<evidence type="ECO:0000313" key="1">
    <source>
        <dbReference type="EMBL" id="TMW60637.1"/>
    </source>
</evidence>
<comment type="caution">
    <text evidence="1">The sequence shown here is derived from an EMBL/GenBank/DDBJ whole genome shotgun (WGS) entry which is preliminary data.</text>
</comment>
<dbReference type="OrthoDB" id="151784at2759"/>
<evidence type="ECO:0000313" key="2">
    <source>
        <dbReference type="Proteomes" id="UP000794436"/>
    </source>
</evidence>
<reference evidence="1" key="1">
    <citation type="submission" date="2019-03" db="EMBL/GenBank/DDBJ databases">
        <title>Long read genome sequence of the mycoparasitic Pythium oligandrum ATCC 38472 isolated from sugarbeet rhizosphere.</title>
        <authorList>
            <person name="Gaulin E."/>
        </authorList>
    </citation>
    <scope>NUCLEOTIDE SEQUENCE</scope>
    <source>
        <strain evidence="1">ATCC 38472_TT</strain>
    </source>
</reference>
<dbReference type="Gene3D" id="1.20.120.520">
    <property type="entry name" value="nmb1532 protein domain like"/>
    <property type="match status" value="1"/>
</dbReference>
<sequence>MPLTVSFRGAALCRTPSSKTPVTTTGKPRAHPEPYMCDFFENIWETSGRQDEEPEEKSNFMSMLKGVRTLRRRRHHERKPPLIDIAQVAHVLTSVLDYRSDYPPLSTEQVNIWATRSSTSESVGSTFSDEHPISHNIVSPIQSQKFPSVPQSAPQLRHSMIEDNAMGEPEDEDSPGGGKLKVSDLARSTSIEIVKNELVKDKKEANNDFMFPLGVDVAVPPPSSKNGSVVFSSVFLEKQKWSWSIRFLLGIHEPIRHALYVMDRFLEQSQQHEEIPTLERHTREFFAWFTTYFVEFLKCQHDIKARVLHPLIKLKYSTKQEILRTYDEIHHILSQIQLQEHALLSNNRVKLDRTVWLKRLDTLQKAIRRLNMTLHSVLNLEEKTLNPALSAAFTEKTFRSFVLPRLFRAVKEKKVIVPWIVERSKVWGGEAEQQSIQSMLPFSAKFMYKKVWRPYFVSNIASAMKHLNEFELNASAYQPERREEQHFGCVVQ</sequence>
<dbReference type="EMBL" id="SPLM01000108">
    <property type="protein sequence ID" value="TMW60637.1"/>
    <property type="molecule type" value="Genomic_DNA"/>
</dbReference>
<proteinExistence type="predicted"/>